<dbReference type="Pfam" id="PF05960">
    <property type="entry name" value="DUF885"/>
    <property type="match status" value="1"/>
</dbReference>
<sequence length="588" mass="66462">MLKKFQKRPLIFAAITFVLLLVFTALLFLLGRDADRRFEAYTEALFRQEVASNTISLHYTLRDPSAYGIYDTPLSLGACSTDTQEIGATAENALALLRKHDRERLSQENQLTYDVLESYLEHSLQESAYALYEEPLAPLTGTQAQLPVLLSEYQFYEIDDVDIYLRLLGQVPEYFQSILEFEQARSAQGLFMSAASADAIAAECQNFIDLKMENYLYSSFEERLEPLGLPEKQKEAYCETNADVIETSVFPAYQELKEGITALRNTGKNSGGLCYFSGGTEYYEALAASETGSDRTIPELQELTRRQIAQDLLDIQDALGSLSLTEEGSVSSDLFKAQGSILSDTNPSSILTFLEQKLEGEFPAPPKVNTQIKYVQESMEEYLSPAFYMIPAIDNTQDNVIYINAGHLPDDLSLFTTLAHEGYPGHLYQTVYFASQTPDPIRNLLSFGGYTEGWATYTEMMSYYYAPIDHDQAVLMQKNASILLGLYALADMGIHYDGWSLLDTVAFFRSYGITETDVIEEIYELIVGDPANYLKYYIGYVEFLELKKEAIQEWGDEFSQERFHKAVLEIGPAPFDVLRSYLVGPWYF</sequence>
<dbReference type="PANTHER" id="PTHR33361">
    <property type="entry name" value="GLR0591 PROTEIN"/>
    <property type="match status" value="1"/>
</dbReference>
<organism evidence="1 2">
    <name type="scientific">Candidatus Dorea gallistercoris</name>
    <dbReference type="NCBI Taxonomy" id="2838542"/>
    <lineage>
        <taxon>Bacteria</taxon>
        <taxon>Bacillati</taxon>
        <taxon>Bacillota</taxon>
        <taxon>Clostridia</taxon>
        <taxon>Lachnospirales</taxon>
        <taxon>Lachnospiraceae</taxon>
        <taxon>Dorea</taxon>
    </lineage>
</organism>
<dbReference type="PANTHER" id="PTHR33361:SF2">
    <property type="entry name" value="DUF885 DOMAIN-CONTAINING PROTEIN"/>
    <property type="match status" value="1"/>
</dbReference>
<dbReference type="EMBL" id="DXGF01000027">
    <property type="protein sequence ID" value="HIW82993.1"/>
    <property type="molecule type" value="Genomic_DNA"/>
</dbReference>
<reference evidence="1" key="2">
    <citation type="submission" date="2021-04" db="EMBL/GenBank/DDBJ databases">
        <authorList>
            <person name="Gilroy R."/>
        </authorList>
    </citation>
    <scope>NUCLEOTIDE SEQUENCE</scope>
    <source>
        <strain evidence="1">ChiSxjej1B13-11762</strain>
    </source>
</reference>
<dbReference type="InterPro" id="IPR010281">
    <property type="entry name" value="DUF885"/>
</dbReference>
<dbReference type="Proteomes" id="UP000824263">
    <property type="component" value="Unassembled WGS sequence"/>
</dbReference>
<protein>
    <submittedName>
        <fullName evidence="1">DUF885 domain-containing protein</fullName>
    </submittedName>
</protein>
<reference evidence="1" key="1">
    <citation type="journal article" date="2021" name="PeerJ">
        <title>Extensive microbial diversity within the chicken gut microbiome revealed by metagenomics and culture.</title>
        <authorList>
            <person name="Gilroy R."/>
            <person name="Ravi A."/>
            <person name="Getino M."/>
            <person name="Pursley I."/>
            <person name="Horton D.L."/>
            <person name="Alikhan N.F."/>
            <person name="Baker D."/>
            <person name="Gharbi K."/>
            <person name="Hall N."/>
            <person name="Watson M."/>
            <person name="Adriaenssens E.M."/>
            <person name="Foster-Nyarko E."/>
            <person name="Jarju S."/>
            <person name="Secka A."/>
            <person name="Antonio M."/>
            <person name="Oren A."/>
            <person name="Chaudhuri R.R."/>
            <person name="La Ragione R."/>
            <person name="Hildebrand F."/>
            <person name="Pallen M.J."/>
        </authorList>
    </citation>
    <scope>NUCLEOTIDE SEQUENCE</scope>
    <source>
        <strain evidence="1">ChiSxjej1B13-11762</strain>
    </source>
</reference>
<name>A0A9D1UD79_9FIRM</name>
<evidence type="ECO:0000313" key="1">
    <source>
        <dbReference type="EMBL" id="HIW82993.1"/>
    </source>
</evidence>
<evidence type="ECO:0000313" key="2">
    <source>
        <dbReference type="Proteomes" id="UP000824263"/>
    </source>
</evidence>
<proteinExistence type="predicted"/>
<accession>A0A9D1UD79</accession>
<gene>
    <name evidence="1" type="ORF">H9873_01530</name>
</gene>
<dbReference type="AlphaFoldDB" id="A0A9D1UD79"/>
<comment type="caution">
    <text evidence="1">The sequence shown here is derived from an EMBL/GenBank/DDBJ whole genome shotgun (WGS) entry which is preliminary data.</text>
</comment>